<dbReference type="Pfam" id="PF25601">
    <property type="entry name" value="AAA_lid_14"/>
    <property type="match status" value="1"/>
</dbReference>
<proteinExistence type="predicted"/>
<keyword evidence="2" id="KW-0058">Aromatic hydrocarbons catabolism</keyword>
<dbReference type="AlphaFoldDB" id="A0A318UCU7"/>
<dbReference type="CDD" id="cd00009">
    <property type="entry name" value="AAA"/>
    <property type="match status" value="1"/>
</dbReference>
<sequence>MRFYRSEPQAGLGRRRPGFMDDPGFPSFLNGLTDAAALVELDGRIRLVNAPMERLLRATRADLLGADLARHLRGTGRLAADLSEGLIRLRRTEVTGTLPSGRAVSAQLSILRQDDDPYAALLTLRELGAHPVASPARGQFRLARDLTPQAPFVTSPARHALAQQLEGALAQGLAVHLLGASGTGKTTLLTRLLAGQGAPVVTIACAALDAATFEAELFGTGVGTGTADPGRIGRIEAAAGGTLVLEAVDLLNPALAGRLLAALDAVLESGGTRIVSTATRPLWPLCTAGTLPEALYFRLCGMTLTLPPLRDEPAFLVPLLDAWLAEINRARPRPLSLSARFVKALAARALPGNIREVIALLRRAALLAETTAEPAHLPPAQEMAAAAAALAPELAGLPLKDLVRDYEIRTIENSVADHGSKRSAAKALGIDVATLIRKMNRSRDTQPTRSETP</sequence>
<dbReference type="SUPFAM" id="SSF55785">
    <property type="entry name" value="PYP-like sensor domain (PAS domain)"/>
    <property type="match status" value="1"/>
</dbReference>
<dbReference type="SUPFAM" id="SSF46689">
    <property type="entry name" value="Homeodomain-like"/>
    <property type="match status" value="1"/>
</dbReference>
<keyword evidence="1" id="KW-0547">Nucleotide-binding</keyword>
<dbReference type="Pfam" id="PF00158">
    <property type="entry name" value="Sigma54_activat"/>
    <property type="match status" value="1"/>
</dbReference>
<protein>
    <recommendedName>
        <fullName evidence="4">HTH-type transcriptional regulatory protein TyrR</fullName>
    </recommendedName>
</protein>
<dbReference type="InterPro" id="IPR030828">
    <property type="entry name" value="HTH_TyrR"/>
</dbReference>
<evidence type="ECO:0000256" key="2">
    <source>
        <dbReference type="ARBA" id="ARBA00022797"/>
    </source>
</evidence>
<dbReference type="Gene3D" id="1.10.10.60">
    <property type="entry name" value="Homeodomain-like"/>
    <property type="match status" value="1"/>
</dbReference>
<keyword evidence="3" id="KW-0067">ATP-binding</keyword>
<evidence type="ECO:0000259" key="5">
    <source>
        <dbReference type="PROSITE" id="PS50045"/>
    </source>
</evidence>
<dbReference type="GO" id="GO:0005524">
    <property type="term" value="F:ATP binding"/>
    <property type="evidence" value="ECO:0007669"/>
    <property type="project" value="UniProtKB-KW"/>
</dbReference>
<dbReference type="GO" id="GO:0006355">
    <property type="term" value="P:regulation of DNA-templated transcription"/>
    <property type="evidence" value="ECO:0007669"/>
    <property type="project" value="InterPro"/>
</dbReference>
<dbReference type="InterPro" id="IPR009057">
    <property type="entry name" value="Homeodomain-like_sf"/>
</dbReference>
<evidence type="ECO:0000256" key="1">
    <source>
        <dbReference type="ARBA" id="ARBA00022741"/>
    </source>
</evidence>
<dbReference type="SMART" id="SM00382">
    <property type="entry name" value="AAA"/>
    <property type="match status" value="1"/>
</dbReference>
<reference evidence="6 7" key="1">
    <citation type="submission" date="2018-06" db="EMBL/GenBank/DDBJ databases">
        <title>Genomic Encyclopedia of Type Strains, Phase III (KMG-III): the genomes of soil and plant-associated and newly described type strains.</title>
        <authorList>
            <person name="Whitman W."/>
        </authorList>
    </citation>
    <scope>NUCLEOTIDE SEQUENCE [LARGE SCALE GENOMIC DNA]</scope>
    <source>
        <strain evidence="6 7">JA737</strain>
    </source>
</reference>
<name>A0A318UCU7_9RHOB</name>
<dbReference type="InterPro" id="IPR058031">
    <property type="entry name" value="AAA_lid_NorR"/>
</dbReference>
<feature type="domain" description="Sigma-54 factor interaction" evidence="5">
    <location>
        <begin position="174"/>
        <end position="366"/>
    </location>
</feature>
<dbReference type="Gene3D" id="3.30.450.20">
    <property type="entry name" value="PAS domain"/>
    <property type="match status" value="1"/>
</dbReference>
<dbReference type="Gene3D" id="1.10.8.60">
    <property type="match status" value="1"/>
</dbReference>
<dbReference type="Gene3D" id="3.40.50.300">
    <property type="entry name" value="P-loop containing nucleotide triphosphate hydrolases"/>
    <property type="match status" value="1"/>
</dbReference>
<dbReference type="RefSeq" id="WP_110805736.1">
    <property type="nucleotide sequence ID" value="NZ_QJTK01000006.1"/>
</dbReference>
<organism evidence="6 7">
    <name type="scientific">Rhodobacter viridis</name>
    <dbReference type="NCBI Taxonomy" id="1054202"/>
    <lineage>
        <taxon>Bacteria</taxon>
        <taxon>Pseudomonadati</taxon>
        <taxon>Pseudomonadota</taxon>
        <taxon>Alphaproteobacteria</taxon>
        <taxon>Rhodobacterales</taxon>
        <taxon>Rhodobacter group</taxon>
        <taxon>Rhodobacter</taxon>
    </lineage>
</organism>
<dbReference type="Pfam" id="PF18024">
    <property type="entry name" value="HTH_50"/>
    <property type="match status" value="1"/>
</dbReference>
<dbReference type="InterPro" id="IPR027417">
    <property type="entry name" value="P-loop_NTPase"/>
</dbReference>
<comment type="caution">
    <text evidence="6">The sequence shown here is derived from an EMBL/GenBank/DDBJ whole genome shotgun (WGS) entry which is preliminary data.</text>
</comment>
<dbReference type="Proteomes" id="UP000247727">
    <property type="component" value="Unassembled WGS sequence"/>
</dbReference>
<dbReference type="PANTHER" id="PTHR32071">
    <property type="entry name" value="TRANSCRIPTIONAL REGULATORY PROTEIN"/>
    <property type="match status" value="1"/>
</dbReference>
<dbReference type="OrthoDB" id="9805953at2"/>
<dbReference type="EMBL" id="QJTK01000006">
    <property type="protein sequence ID" value="PYF10054.1"/>
    <property type="molecule type" value="Genomic_DNA"/>
</dbReference>
<dbReference type="InterPro" id="IPR035965">
    <property type="entry name" value="PAS-like_dom_sf"/>
</dbReference>
<dbReference type="InterPro" id="IPR002078">
    <property type="entry name" value="Sigma_54_int"/>
</dbReference>
<evidence type="ECO:0000256" key="3">
    <source>
        <dbReference type="ARBA" id="ARBA00022840"/>
    </source>
</evidence>
<dbReference type="GO" id="GO:0003677">
    <property type="term" value="F:DNA binding"/>
    <property type="evidence" value="ECO:0007669"/>
    <property type="project" value="UniProtKB-KW"/>
</dbReference>
<evidence type="ECO:0000313" key="6">
    <source>
        <dbReference type="EMBL" id="PYF10054.1"/>
    </source>
</evidence>
<gene>
    <name evidence="6" type="ORF">C8J30_106187</name>
</gene>
<accession>A0A318UCU7</accession>
<dbReference type="InterPro" id="IPR003593">
    <property type="entry name" value="AAA+_ATPase"/>
</dbReference>
<evidence type="ECO:0000313" key="7">
    <source>
        <dbReference type="Proteomes" id="UP000247727"/>
    </source>
</evidence>
<dbReference type="PROSITE" id="PS50045">
    <property type="entry name" value="SIGMA54_INTERACT_4"/>
    <property type="match status" value="1"/>
</dbReference>
<dbReference type="SUPFAM" id="SSF52540">
    <property type="entry name" value="P-loop containing nucleoside triphosphate hydrolases"/>
    <property type="match status" value="1"/>
</dbReference>
<keyword evidence="7" id="KW-1185">Reference proteome</keyword>
<evidence type="ECO:0000256" key="4">
    <source>
        <dbReference type="ARBA" id="ARBA00029500"/>
    </source>
</evidence>